<dbReference type="AlphaFoldDB" id="A0A8H4R9Y4"/>
<organism evidence="2 3">
    <name type="scientific">Cudoniella acicularis</name>
    <dbReference type="NCBI Taxonomy" id="354080"/>
    <lineage>
        <taxon>Eukaryota</taxon>
        <taxon>Fungi</taxon>
        <taxon>Dikarya</taxon>
        <taxon>Ascomycota</taxon>
        <taxon>Pezizomycotina</taxon>
        <taxon>Leotiomycetes</taxon>
        <taxon>Helotiales</taxon>
        <taxon>Tricladiaceae</taxon>
        <taxon>Cudoniella</taxon>
    </lineage>
</organism>
<evidence type="ECO:0000313" key="2">
    <source>
        <dbReference type="EMBL" id="KAF4625068.1"/>
    </source>
</evidence>
<sequence length="277" mass="31904">MLITVQVQTFFGVGFQRYFIVKCQEETPPQAEAADDDEDAAVRDQLLREFDEIDERDTKRLEIADSKTEKSDNTDKQLQRVSEIVDMMIKRAVDGLSSLHDDTPYWLRTANSTEKVENRPMVRLQNEDSLDRYIAYLRRFACYLLRVYVEQKERETRESNEGESGGGESDDNNKDNFDGELEEGEETQQAGDSKELDVMKDCCELTKFSPEQKQLLQDMLELLEAGEDEDIQVQKMSTLIMSMILQSLKGCDRFDSPVIHFAVVLGIVEDENRLKAK</sequence>
<dbReference type="Proteomes" id="UP000566819">
    <property type="component" value="Unassembled WGS sequence"/>
</dbReference>
<name>A0A8H4R9Y4_9HELO</name>
<evidence type="ECO:0000313" key="3">
    <source>
        <dbReference type="Proteomes" id="UP000566819"/>
    </source>
</evidence>
<reference evidence="2 3" key="1">
    <citation type="submission" date="2020-03" db="EMBL/GenBank/DDBJ databases">
        <title>Draft Genome Sequence of Cudoniella acicularis.</title>
        <authorList>
            <person name="Buettner E."/>
            <person name="Kellner H."/>
        </authorList>
    </citation>
    <scope>NUCLEOTIDE SEQUENCE [LARGE SCALE GENOMIC DNA]</scope>
    <source>
        <strain evidence="2 3">DSM 108380</strain>
    </source>
</reference>
<keyword evidence="3" id="KW-1185">Reference proteome</keyword>
<accession>A0A8H4R9Y4</accession>
<dbReference type="OrthoDB" id="3522001at2759"/>
<dbReference type="EMBL" id="JAAMPI010001471">
    <property type="protein sequence ID" value="KAF4625068.1"/>
    <property type="molecule type" value="Genomic_DNA"/>
</dbReference>
<protein>
    <submittedName>
        <fullName evidence="2">Uncharacterized protein</fullName>
    </submittedName>
</protein>
<gene>
    <name evidence="2" type="ORF">G7Y89_g13098</name>
</gene>
<comment type="caution">
    <text evidence="2">The sequence shown here is derived from an EMBL/GenBank/DDBJ whole genome shotgun (WGS) entry which is preliminary data.</text>
</comment>
<proteinExistence type="predicted"/>
<feature type="region of interest" description="Disordered" evidence="1">
    <location>
        <begin position="153"/>
        <end position="195"/>
    </location>
</feature>
<evidence type="ECO:0000256" key="1">
    <source>
        <dbReference type="SAM" id="MobiDB-lite"/>
    </source>
</evidence>